<name>A0ABS4IHH4_9BACI</name>
<feature type="chain" id="PRO_5045327980" description="Phosphatase" evidence="1">
    <location>
        <begin position="22"/>
        <end position="47"/>
    </location>
</feature>
<keyword evidence="3" id="KW-1185">Reference proteome</keyword>
<feature type="signal peptide" evidence="1">
    <location>
        <begin position="1"/>
        <end position="21"/>
    </location>
</feature>
<evidence type="ECO:0000256" key="1">
    <source>
        <dbReference type="SAM" id="SignalP"/>
    </source>
</evidence>
<evidence type="ECO:0000313" key="2">
    <source>
        <dbReference type="EMBL" id="MBP1970412.1"/>
    </source>
</evidence>
<evidence type="ECO:0008006" key="4">
    <source>
        <dbReference type="Google" id="ProtNLM"/>
    </source>
</evidence>
<keyword evidence="1" id="KW-0732">Signal</keyword>
<organism evidence="2 3">
    <name type="scientific">Virgibacillus natechei</name>
    <dbReference type="NCBI Taxonomy" id="1216297"/>
    <lineage>
        <taxon>Bacteria</taxon>
        <taxon>Bacillati</taxon>
        <taxon>Bacillota</taxon>
        <taxon>Bacilli</taxon>
        <taxon>Bacillales</taxon>
        <taxon>Bacillaceae</taxon>
        <taxon>Virgibacillus</taxon>
    </lineage>
</organism>
<gene>
    <name evidence="2" type="ORF">J2Z83_002533</name>
</gene>
<dbReference type="Proteomes" id="UP001519345">
    <property type="component" value="Unassembled WGS sequence"/>
</dbReference>
<accession>A0ABS4IHH4</accession>
<dbReference type="RefSeq" id="WP_264917288.1">
    <property type="nucleotide sequence ID" value="NZ_CP110224.1"/>
</dbReference>
<protein>
    <recommendedName>
        <fullName evidence="4">Phosphatase</fullName>
    </recommendedName>
</protein>
<sequence length="47" mass="5055">MKKMVTTIALSAILVTGFIFATDNSPTDLASELEPSILSIEQPISFI</sequence>
<reference evidence="2 3" key="1">
    <citation type="submission" date="2021-03" db="EMBL/GenBank/DDBJ databases">
        <title>Genomic Encyclopedia of Type Strains, Phase IV (KMG-IV): sequencing the most valuable type-strain genomes for metagenomic binning, comparative biology and taxonomic classification.</title>
        <authorList>
            <person name="Goeker M."/>
        </authorList>
    </citation>
    <scope>NUCLEOTIDE SEQUENCE [LARGE SCALE GENOMIC DNA]</scope>
    <source>
        <strain evidence="2 3">DSM 25609</strain>
    </source>
</reference>
<proteinExistence type="predicted"/>
<dbReference type="EMBL" id="JAGGKX010000013">
    <property type="protein sequence ID" value="MBP1970412.1"/>
    <property type="molecule type" value="Genomic_DNA"/>
</dbReference>
<comment type="caution">
    <text evidence="2">The sequence shown here is derived from an EMBL/GenBank/DDBJ whole genome shotgun (WGS) entry which is preliminary data.</text>
</comment>
<evidence type="ECO:0000313" key="3">
    <source>
        <dbReference type="Proteomes" id="UP001519345"/>
    </source>
</evidence>